<dbReference type="PANTHER" id="PTHR40129:SF2">
    <property type="entry name" value="KETOPANTOATE REDUCTASE N-TERMINAL DOMAIN-CONTAINING PROTEIN"/>
    <property type="match status" value="1"/>
</dbReference>
<proteinExistence type="predicted"/>
<sequence>MTAVSIYSKHLPSQVDILILGAGWLSQFLLPLLASSKLTYVATTRSGETHYPSVPVDYPLQKFKFDPEDSKKTVGESFRKLPKARVVLVTFPLRK</sequence>
<accession>A0A0F7SEB7</accession>
<reference evidence="1" key="1">
    <citation type="submission" date="2014-08" db="EMBL/GenBank/DDBJ databases">
        <authorList>
            <person name="Sharma Rahul"/>
            <person name="Thines Marco"/>
        </authorList>
    </citation>
    <scope>NUCLEOTIDE SEQUENCE</scope>
</reference>
<dbReference type="EMBL" id="LN483144">
    <property type="protein sequence ID" value="CDZ96551.1"/>
    <property type="molecule type" value="Genomic_DNA"/>
</dbReference>
<dbReference type="AlphaFoldDB" id="A0A0F7SEB7"/>
<dbReference type="PANTHER" id="PTHR40129">
    <property type="entry name" value="KETOPANTOATE REDUCTASE N-TERMINAL DOMAIN-CONTAINING PROTEIN"/>
    <property type="match status" value="1"/>
</dbReference>
<evidence type="ECO:0000313" key="1">
    <source>
        <dbReference type="EMBL" id="CDZ96551.1"/>
    </source>
</evidence>
<name>A0A0F7SEB7_PHARH</name>
<organism evidence="1">
    <name type="scientific">Phaffia rhodozyma</name>
    <name type="common">Yeast</name>
    <name type="synonym">Xanthophyllomyces dendrorhous</name>
    <dbReference type="NCBI Taxonomy" id="264483"/>
    <lineage>
        <taxon>Eukaryota</taxon>
        <taxon>Fungi</taxon>
        <taxon>Dikarya</taxon>
        <taxon>Basidiomycota</taxon>
        <taxon>Agaricomycotina</taxon>
        <taxon>Tremellomycetes</taxon>
        <taxon>Cystofilobasidiales</taxon>
        <taxon>Mrakiaceae</taxon>
        <taxon>Phaffia</taxon>
    </lineage>
</organism>
<protein>
    <submittedName>
        <fullName evidence="1">Uncharacterized protein</fullName>
    </submittedName>
</protein>